<dbReference type="Pfam" id="PF00895">
    <property type="entry name" value="ATP-synt_8"/>
    <property type="match status" value="1"/>
</dbReference>
<keyword evidence="10 12" id="KW-0496">Mitochondrion</keyword>
<evidence type="ECO:0000256" key="11">
    <source>
        <dbReference type="ARBA" id="ARBA00023136"/>
    </source>
</evidence>
<keyword evidence="6 12" id="KW-0812">Transmembrane</keyword>
<evidence type="ECO:0000256" key="7">
    <source>
        <dbReference type="ARBA" id="ARBA00022781"/>
    </source>
</evidence>
<dbReference type="EMBL" id="KX035209">
    <property type="protein sequence ID" value="AOY40153.1"/>
    <property type="molecule type" value="Genomic_DNA"/>
</dbReference>
<keyword evidence="7 12" id="KW-0375">Hydrogen ion transport</keyword>
<dbReference type="GO" id="GO:0015986">
    <property type="term" value="P:proton motive force-driven ATP synthesis"/>
    <property type="evidence" value="ECO:0007669"/>
    <property type="project" value="InterPro"/>
</dbReference>
<sequence>MPQMSPLNWTLLYLFFMALFLLTITANYYIFLYKSQNKYSYKMKNLINWKW</sequence>
<evidence type="ECO:0000256" key="12">
    <source>
        <dbReference type="RuleBase" id="RU003661"/>
    </source>
</evidence>
<name>A0A343A6H4_9CUCU</name>
<accession>A0A343A6H4</accession>
<evidence type="ECO:0000256" key="1">
    <source>
        <dbReference type="ARBA" id="ARBA00004304"/>
    </source>
</evidence>
<dbReference type="RefSeq" id="YP_009441932.1">
    <property type="nucleotide sequence ID" value="NC_036288.1"/>
</dbReference>
<proteinExistence type="inferred from homology"/>
<dbReference type="GeneID" id="34948148"/>
<evidence type="ECO:0000256" key="10">
    <source>
        <dbReference type="ARBA" id="ARBA00023128"/>
    </source>
</evidence>
<comment type="subcellular location">
    <subcellularLocation>
        <location evidence="1 12">Mitochondrion membrane</location>
        <topology evidence="1 12">Single-pass membrane protein</topology>
    </subcellularLocation>
</comment>
<evidence type="ECO:0000256" key="8">
    <source>
        <dbReference type="ARBA" id="ARBA00022989"/>
    </source>
</evidence>
<comment type="similarity">
    <text evidence="2 12">Belongs to the ATPase protein 8 family.</text>
</comment>
<evidence type="ECO:0000256" key="13">
    <source>
        <dbReference type="SAM" id="Phobius"/>
    </source>
</evidence>
<protein>
    <recommendedName>
        <fullName evidence="12">ATP synthase complex subunit 8</fullName>
    </recommendedName>
</protein>
<gene>
    <name evidence="14" type="primary">atp8</name>
</gene>
<keyword evidence="5 12" id="KW-0138">CF(0)</keyword>
<evidence type="ECO:0000313" key="14">
    <source>
        <dbReference type="EMBL" id="AOY40153.1"/>
    </source>
</evidence>
<reference evidence="14" key="1">
    <citation type="submission" date="2016-04" db="EMBL/GenBank/DDBJ databases">
        <title>Mitochondria of Scolytid beetles.</title>
        <authorList>
            <person name="Miller K."/>
            <person name="Linard B."/>
            <person name="Vogler A.P."/>
        </authorList>
    </citation>
    <scope>NUCLEOTIDE SEQUENCE</scope>
</reference>
<dbReference type="InterPro" id="IPR001421">
    <property type="entry name" value="ATP8_metazoa"/>
</dbReference>
<evidence type="ECO:0000256" key="6">
    <source>
        <dbReference type="ARBA" id="ARBA00022692"/>
    </source>
</evidence>
<keyword evidence="9 12" id="KW-0406">Ion transport</keyword>
<organism evidence="14">
    <name type="scientific">Pityophthorus pubescens</name>
    <dbReference type="NCBI Taxonomy" id="471227"/>
    <lineage>
        <taxon>Eukaryota</taxon>
        <taxon>Metazoa</taxon>
        <taxon>Ecdysozoa</taxon>
        <taxon>Arthropoda</taxon>
        <taxon>Hexapoda</taxon>
        <taxon>Insecta</taxon>
        <taxon>Pterygota</taxon>
        <taxon>Neoptera</taxon>
        <taxon>Endopterygota</taxon>
        <taxon>Coleoptera</taxon>
        <taxon>Polyphaga</taxon>
        <taxon>Cucujiformia</taxon>
        <taxon>Curculionidae</taxon>
        <taxon>Scolytinae</taxon>
        <taxon>Pityophthorus</taxon>
    </lineage>
</organism>
<dbReference type="GO" id="GO:0031966">
    <property type="term" value="C:mitochondrial membrane"/>
    <property type="evidence" value="ECO:0007669"/>
    <property type="project" value="UniProtKB-SubCell"/>
</dbReference>
<dbReference type="GO" id="GO:0045259">
    <property type="term" value="C:proton-transporting ATP synthase complex"/>
    <property type="evidence" value="ECO:0007669"/>
    <property type="project" value="UniProtKB-KW"/>
</dbReference>
<comment type="subunit">
    <text evidence="3">F-type ATPases have 2 components, CF(1) - the catalytic core - and CF(0) - the membrane proton channel.</text>
</comment>
<keyword evidence="8 13" id="KW-1133">Transmembrane helix</keyword>
<evidence type="ECO:0000256" key="2">
    <source>
        <dbReference type="ARBA" id="ARBA00008892"/>
    </source>
</evidence>
<keyword evidence="11 13" id="KW-0472">Membrane</keyword>
<geneLocation type="mitochondrion" evidence="14"/>
<dbReference type="GO" id="GO:0015078">
    <property type="term" value="F:proton transmembrane transporter activity"/>
    <property type="evidence" value="ECO:0007669"/>
    <property type="project" value="InterPro"/>
</dbReference>
<keyword evidence="4 12" id="KW-0813">Transport</keyword>
<evidence type="ECO:0000256" key="4">
    <source>
        <dbReference type="ARBA" id="ARBA00022448"/>
    </source>
</evidence>
<evidence type="ECO:0000256" key="9">
    <source>
        <dbReference type="ARBA" id="ARBA00023065"/>
    </source>
</evidence>
<evidence type="ECO:0000256" key="5">
    <source>
        <dbReference type="ARBA" id="ARBA00022547"/>
    </source>
</evidence>
<evidence type="ECO:0000256" key="3">
    <source>
        <dbReference type="ARBA" id="ARBA00011291"/>
    </source>
</evidence>
<feature type="transmembrane region" description="Helical" evidence="13">
    <location>
        <begin position="12"/>
        <end position="33"/>
    </location>
</feature>
<dbReference type="AlphaFoldDB" id="A0A343A6H4"/>